<accession>A0A9D1AMF4</accession>
<feature type="domain" description="Anti-sigma-28 factor FlgM C-terminal" evidence="1">
    <location>
        <begin position="71"/>
        <end position="96"/>
    </location>
</feature>
<reference evidence="2" key="1">
    <citation type="submission" date="2020-10" db="EMBL/GenBank/DDBJ databases">
        <authorList>
            <person name="Gilroy R."/>
        </authorList>
    </citation>
    <scope>NUCLEOTIDE SEQUENCE</scope>
    <source>
        <strain evidence="2">ChiSxjej1B13-7958</strain>
    </source>
</reference>
<keyword evidence="2" id="KW-0966">Cell projection</keyword>
<name>A0A9D1AMF4_9FIRM</name>
<dbReference type="InterPro" id="IPR031316">
    <property type="entry name" value="FlgM_C"/>
</dbReference>
<reference evidence="2" key="2">
    <citation type="journal article" date="2021" name="PeerJ">
        <title>Extensive microbial diversity within the chicken gut microbiome revealed by metagenomics and culture.</title>
        <authorList>
            <person name="Gilroy R."/>
            <person name="Ravi A."/>
            <person name="Getino M."/>
            <person name="Pursley I."/>
            <person name="Horton D.L."/>
            <person name="Alikhan N.F."/>
            <person name="Baker D."/>
            <person name="Gharbi K."/>
            <person name="Hall N."/>
            <person name="Watson M."/>
            <person name="Adriaenssens E.M."/>
            <person name="Foster-Nyarko E."/>
            <person name="Jarju S."/>
            <person name="Secka A."/>
            <person name="Antonio M."/>
            <person name="Oren A."/>
            <person name="Chaudhuri R.R."/>
            <person name="La Ragione R."/>
            <person name="Hildebrand F."/>
            <person name="Pallen M.J."/>
        </authorList>
    </citation>
    <scope>NUCLEOTIDE SEQUENCE</scope>
    <source>
        <strain evidence="2">ChiSxjej1B13-7958</strain>
    </source>
</reference>
<evidence type="ECO:0000259" key="1">
    <source>
        <dbReference type="Pfam" id="PF04316"/>
    </source>
</evidence>
<evidence type="ECO:0000313" key="2">
    <source>
        <dbReference type="EMBL" id="HIR47119.1"/>
    </source>
</evidence>
<dbReference type="EMBL" id="DVGZ01000056">
    <property type="protein sequence ID" value="HIR47119.1"/>
    <property type="molecule type" value="Genomic_DNA"/>
</dbReference>
<protein>
    <submittedName>
        <fullName evidence="2">Flagellar biosynthesis anti-sigma factor FlgM</fullName>
    </submittedName>
</protein>
<comment type="caution">
    <text evidence="2">The sequence shown here is derived from an EMBL/GenBank/DDBJ whole genome shotgun (WGS) entry which is preliminary data.</text>
</comment>
<organism evidence="2 3">
    <name type="scientific">Candidatus Caccousia avicola</name>
    <dbReference type="NCBI Taxonomy" id="2840721"/>
    <lineage>
        <taxon>Bacteria</taxon>
        <taxon>Bacillati</taxon>
        <taxon>Bacillota</taxon>
        <taxon>Clostridia</taxon>
        <taxon>Eubacteriales</taxon>
        <taxon>Oscillospiraceae</taxon>
        <taxon>Oscillospiraceae incertae sedis</taxon>
        <taxon>Candidatus Caccousia</taxon>
    </lineage>
</organism>
<dbReference type="AlphaFoldDB" id="A0A9D1AMF4"/>
<dbReference type="Pfam" id="PF04316">
    <property type="entry name" value="FlgM"/>
    <property type="match status" value="1"/>
</dbReference>
<keyword evidence="2" id="KW-0969">Cilium</keyword>
<dbReference type="Proteomes" id="UP000824242">
    <property type="component" value="Unassembled WGS sequence"/>
</dbReference>
<sequence>MFTGINFDRALPLSGAAPQKSVSSGTQRIQKERLHYDLFELSQRPEGEEKAIRELVGQISREVRTRPSRGELEELQAQIREGTYQPDAREIAARMLLIREEEL</sequence>
<proteinExistence type="predicted"/>
<evidence type="ECO:0000313" key="3">
    <source>
        <dbReference type="Proteomes" id="UP000824242"/>
    </source>
</evidence>
<dbReference type="InterPro" id="IPR035890">
    <property type="entry name" value="Anti-sigma-28_factor_FlgM_sf"/>
</dbReference>
<gene>
    <name evidence="2" type="ORF">IAB89_05595</name>
</gene>
<keyword evidence="2" id="KW-0282">Flagellum</keyword>
<dbReference type="SUPFAM" id="SSF101498">
    <property type="entry name" value="Anti-sigma factor FlgM"/>
    <property type="match status" value="1"/>
</dbReference>